<dbReference type="EMBL" id="WHUV01000001">
    <property type="protein sequence ID" value="MQA52801.1"/>
    <property type="molecule type" value="Genomic_DNA"/>
</dbReference>
<reference evidence="2 4" key="1">
    <citation type="submission" date="2019-10" db="EMBL/GenBank/DDBJ databases">
        <title>Pseudomonas dajingensis sp. nov., isolated from the profound head ulcers of farmed Murray cod (Maccullochella peelii peelii).</title>
        <authorList>
            <person name="Liu Y."/>
        </authorList>
    </citation>
    <scope>NUCLEOTIDE SEQUENCE [LARGE SCALE GENOMIC DNA]</scope>
    <source>
        <strain evidence="2 4">MC042</strain>
    </source>
</reference>
<evidence type="ECO:0000313" key="4">
    <source>
        <dbReference type="Proteomes" id="UP000486534"/>
    </source>
</evidence>
<gene>
    <name evidence="2" type="ORF">GDH07_05595</name>
    <name evidence="3" type="ORF">QL104_07235</name>
</gene>
<feature type="domain" description="N-acetyltransferase" evidence="1">
    <location>
        <begin position="10"/>
        <end position="169"/>
    </location>
</feature>
<evidence type="ECO:0000259" key="1">
    <source>
        <dbReference type="PROSITE" id="PS51186"/>
    </source>
</evidence>
<protein>
    <submittedName>
        <fullName evidence="2">GNAT family N-acetyltransferase</fullName>
    </submittedName>
</protein>
<sequence>MELHFETPNLLLRPRTLEHFEACLRMDQDPQVTQFIPGTWDGGQWHRDFLRGRMSRDFGERCGYWAIFARQEPEEFLGWVSFIPFEAVGPELEMGWRLVRRAWGRGVASEAARRIVEHAFADPSIDRLVADAHVDNAASLAVARKIGFRVSHDGEFEGVPSRFLEMTREDFQRHQAESRSPAIR</sequence>
<dbReference type="Proteomes" id="UP001237292">
    <property type="component" value="Chromosome"/>
</dbReference>
<dbReference type="EMBL" id="CP133164">
    <property type="protein sequence ID" value="WMN19194.1"/>
    <property type="molecule type" value="Genomic_DNA"/>
</dbReference>
<organism evidence="2 4">
    <name type="scientific">Pseudomonas piscis</name>
    <dbReference type="NCBI Taxonomy" id="2614538"/>
    <lineage>
        <taxon>Bacteria</taxon>
        <taxon>Pseudomonadati</taxon>
        <taxon>Pseudomonadota</taxon>
        <taxon>Gammaproteobacteria</taxon>
        <taxon>Pseudomonadales</taxon>
        <taxon>Pseudomonadaceae</taxon>
        <taxon>Pseudomonas</taxon>
    </lineage>
</organism>
<evidence type="ECO:0000313" key="2">
    <source>
        <dbReference type="EMBL" id="MQA52801.1"/>
    </source>
</evidence>
<dbReference type="InterPro" id="IPR000182">
    <property type="entry name" value="GNAT_dom"/>
</dbReference>
<dbReference type="AlphaFoldDB" id="U6ZTK2"/>
<dbReference type="InterPro" id="IPR016181">
    <property type="entry name" value="Acyl_CoA_acyltransferase"/>
</dbReference>
<accession>U6ZTK2</accession>
<reference evidence="3 5" key="2">
    <citation type="journal article" date="2023" name="Access Microbiol">
        <title>The genome of a steinernematid-associated Pseudomonas piscis bacterium encodes the biosynthesis of insect toxins.</title>
        <authorList>
            <person name="Awori R.M."/>
            <person name="Hendre P."/>
            <person name="Amugune N.O."/>
        </authorList>
    </citation>
    <scope>NUCLEOTIDE SEQUENCE [LARGE SCALE GENOMIC DNA]</scope>
    <source>
        <strain evidence="3 5">75</strain>
    </source>
</reference>
<dbReference type="Gene3D" id="3.40.630.30">
    <property type="match status" value="1"/>
</dbReference>
<dbReference type="PANTHER" id="PTHR43792">
    <property type="entry name" value="GNAT FAMILY, PUTATIVE (AFU_ORTHOLOGUE AFUA_3G00765)-RELATED-RELATED"/>
    <property type="match status" value="1"/>
</dbReference>
<dbReference type="Pfam" id="PF13302">
    <property type="entry name" value="Acetyltransf_3"/>
    <property type="match status" value="1"/>
</dbReference>
<dbReference type="SUPFAM" id="SSF55729">
    <property type="entry name" value="Acyl-CoA N-acyltransferases (Nat)"/>
    <property type="match status" value="1"/>
</dbReference>
<dbReference type="GO" id="GO:0016747">
    <property type="term" value="F:acyltransferase activity, transferring groups other than amino-acyl groups"/>
    <property type="evidence" value="ECO:0007669"/>
    <property type="project" value="InterPro"/>
</dbReference>
<proteinExistence type="predicted"/>
<dbReference type="PANTHER" id="PTHR43792:SF1">
    <property type="entry name" value="N-ACETYLTRANSFERASE DOMAIN-CONTAINING PROTEIN"/>
    <property type="match status" value="1"/>
</dbReference>
<keyword evidence="5" id="KW-1185">Reference proteome</keyword>
<name>U6ZTK2_9PSED</name>
<evidence type="ECO:0000313" key="5">
    <source>
        <dbReference type="Proteomes" id="UP001237292"/>
    </source>
</evidence>
<dbReference type="InterPro" id="IPR051531">
    <property type="entry name" value="N-acetyltransferase"/>
</dbReference>
<keyword evidence="2" id="KW-0808">Transferase</keyword>
<accession>A0A7X1U3J7</accession>
<dbReference type="PROSITE" id="PS51186">
    <property type="entry name" value="GNAT"/>
    <property type="match status" value="1"/>
</dbReference>
<dbReference type="RefSeq" id="WP_022642838.1">
    <property type="nucleotide sequence ID" value="NZ_AVOY01000163.1"/>
</dbReference>
<evidence type="ECO:0000313" key="3">
    <source>
        <dbReference type="EMBL" id="WMN19194.1"/>
    </source>
</evidence>
<dbReference type="Proteomes" id="UP000486534">
    <property type="component" value="Unassembled WGS sequence"/>
</dbReference>